<protein>
    <recommendedName>
        <fullName evidence="4">DUF420 domain-containing protein</fullName>
    </recommendedName>
</protein>
<dbReference type="EMBL" id="MHLO01000037">
    <property type="protein sequence ID" value="OGZ11174.1"/>
    <property type="molecule type" value="Genomic_DNA"/>
</dbReference>
<dbReference type="STRING" id="1798664.A3C93_06625"/>
<keyword evidence="1" id="KW-0812">Transmembrane</keyword>
<evidence type="ECO:0008006" key="4">
    <source>
        <dbReference type="Google" id="ProtNLM"/>
    </source>
</evidence>
<reference evidence="2 3" key="1">
    <citation type="journal article" date="2016" name="Nat. Commun.">
        <title>Thousands of microbial genomes shed light on interconnected biogeochemical processes in an aquifer system.</title>
        <authorList>
            <person name="Anantharaman K."/>
            <person name="Brown C.T."/>
            <person name="Hug L.A."/>
            <person name="Sharon I."/>
            <person name="Castelle C.J."/>
            <person name="Probst A.J."/>
            <person name="Thomas B.C."/>
            <person name="Singh A."/>
            <person name="Wilkins M.J."/>
            <person name="Karaoz U."/>
            <person name="Brodie E.L."/>
            <person name="Williams K.H."/>
            <person name="Hubbard S.S."/>
            <person name="Banfield J.F."/>
        </authorList>
    </citation>
    <scope>NUCLEOTIDE SEQUENCE [LARGE SCALE GENOMIC DNA]</scope>
</reference>
<gene>
    <name evidence="2" type="ORF">A3C93_06625</name>
</gene>
<name>A0A1G2DC35_9BACT</name>
<keyword evidence="1" id="KW-1133">Transmembrane helix</keyword>
<dbReference type="AlphaFoldDB" id="A0A1G2DC35"/>
<feature type="transmembrane region" description="Helical" evidence="1">
    <location>
        <begin position="6"/>
        <end position="25"/>
    </location>
</feature>
<feature type="transmembrane region" description="Helical" evidence="1">
    <location>
        <begin position="120"/>
        <end position="140"/>
    </location>
</feature>
<proteinExistence type="predicted"/>
<feature type="transmembrane region" description="Helical" evidence="1">
    <location>
        <begin position="76"/>
        <end position="99"/>
    </location>
</feature>
<evidence type="ECO:0000313" key="2">
    <source>
        <dbReference type="EMBL" id="OGZ11174.1"/>
    </source>
</evidence>
<organism evidence="2 3">
    <name type="scientific">Candidatus Lloydbacteria bacterium RIFCSPHIGHO2_02_FULL_54_17</name>
    <dbReference type="NCBI Taxonomy" id="1798664"/>
    <lineage>
        <taxon>Bacteria</taxon>
        <taxon>Candidatus Lloydiibacteriota</taxon>
    </lineage>
</organism>
<evidence type="ECO:0000313" key="3">
    <source>
        <dbReference type="Proteomes" id="UP000178636"/>
    </source>
</evidence>
<feature type="transmembrane region" description="Helical" evidence="1">
    <location>
        <begin position="37"/>
        <end position="56"/>
    </location>
</feature>
<evidence type="ECO:0000256" key="1">
    <source>
        <dbReference type="SAM" id="Phobius"/>
    </source>
</evidence>
<dbReference type="Proteomes" id="UP000178636">
    <property type="component" value="Unassembled WGS sequence"/>
</dbReference>
<sequence>MEIPFWSVVTLITELGVTAAVVYIIRKAYTTGTFLRRLAFGVLAYEVVVNISYMSYRALEHLPEHADKAHEPFELALAIFHGTFSLVMFLALILFFVIAAKRYAAGENYFSAHPKLTVSFLVAWSISILSGALFFVLLYLL</sequence>
<keyword evidence="1" id="KW-0472">Membrane</keyword>
<accession>A0A1G2DC35</accession>
<comment type="caution">
    <text evidence="2">The sequence shown here is derived from an EMBL/GenBank/DDBJ whole genome shotgun (WGS) entry which is preliminary data.</text>
</comment>